<keyword evidence="1" id="KW-0805">Transcription regulation</keyword>
<keyword evidence="3" id="KW-0804">Transcription</keyword>
<organism evidence="5 6">
    <name type="scientific">Pseudoalteromonas haloplanktis</name>
    <name type="common">Alteromonas haloplanktis</name>
    <dbReference type="NCBI Taxonomy" id="228"/>
    <lineage>
        <taxon>Bacteria</taxon>
        <taxon>Pseudomonadati</taxon>
        <taxon>Pseudomonadota</taxon>
        <taxon>Gammaproteobacteria</taxon>
        <taxon>Alteromonadales</taxon>
        <taxon>Pseudoalteromonadaceae</taxon>
        <taxon>Pseudoalteromonas</taxon>
    </lineage>
</organism>
<dbReference type="SMART" id="SM01134">
    <property type="entry name" value="DeoRC"/>
    <property type="match status" value="1"/>
</dbReference>
<evidence type="ECO:0000256" key="2">
    <source>
        <dbReference type="ARBA" id="ARBA00023125"/>
    </source>
</evidence>
<dbReference type="PANTHER" id="PTHR30363">
    <property type="entry name" value="HTH-TYPE TRANSCRIPTIONAL REGULATOR SRLR-RELATED"/>
    <property type="match status" value="1"/>
</dbReference>
<dbReference type="SMART" id="SM00420">
    <property type="entry name" value="HTH_DEOR"/>
    <property type="match status" value="1"/>
</dbReference>
<keyword evidence="6" id="KW-1185">Reference proteome</keyword>
<dbReference type="Pfam" id="PF00455">
    <property type="entry name" value="DeoRC"/>
    <property type="match status" value="1"/>
</dbReference>
<dbReference type="InterPro" id="IPR001034">
    <property type="entry name" value="DeoR_HTH"/>
</dbReference>
<dbReference type="InterPro" id="IPR018356">
    <property type="entry name" value="Tscrpt_reg_HTH_DeoR_CS"/>
</dbReference>
<evidence type="ECO:0000259" key="4">
    <source>
        <dbReference type="PROSITE" id="PS51000"/>
    </source>
</evidence>
<dbReference type="InterPro" id="IPR037171">
    <property type="entry name" value="NagB/RpiA_transferase-like"/>
</dbReference>
<dbReference type="PRINTS" id="PR00037">
    <property type="entry name" value="HTHLACR"/>
</dbReference>
<dbReference type="Proteomes" id="UP001226574">
    <property type="component" value="Unassembled WGS sequence"/>
</dbReference>
<dbReference type="InterPro" id="IPR036390">
    <property type="entry name" value="WH_DNA-bd_sf"/>
</dbReference>
<dbReference type="RefSeq" id="WP_309039825.1">
    <property type="nucleotide sequence ID" value="NZ_JAVIFY010000029.1"/>
</dbReference>
<dbReference type="InterPro" id="IPR050313">
    <property type="entry name" value="Carb_Metab_HTH_regulators"/>
</dbReference>
<accession>A0ABU1BKD5</accession>
<dbReference type="EMBL" id="JAVIFY010000029">
    <property type="protein sequence ID" value="MDQ9094062.1"/>
    <property type="molecule type" value="Genomic_DNA"/>
</dbReference>
<reference evidence="5 6" key="1">
    <citation type="submission" date="2023-08" db="EMBL/GenBank/DDBJ databases">
        <title>Pseudoalteromonas haloplanktis LL1 genome.</title>
        <authorList>
            <person name="Wu S."/>
        </authorList>
    </citation>
    <scope>NUCLEOTIDE SEQUENCE [LARGE SCALE GENOMIC DNA]</scope>
    <source>
        <strain evidence="5 6">LL1</strain>
    </source>
</reference>
<dbReference type="InterPro" id="IPR014036">
    <property type="entry name" value="DeoR-like_C"/>
</dbReference>
<sequence>MNNSLGKTENDEQALPMLEKHRQQLIIDILEQSQFASVRSLTQQLNASEATIRRDITKMSKRGEITKIRGGAEAINGEKTKKQISSTSFSVDKTKREKTKKLIARRAVSLCSEGDSIIINGGSSTYMMGEYLCKLQLNILTNSFVLANYLTENSDNQVSLPGGEIYREQGIILSSYESDTTENYRGSMMFMGTPGLGEFGVMESDPLLIRSEQKLKRQTEKLVILADSTKLGQHSNFIFCPLSEVDILITDSNADPALIKKFESQNIEVLIVDAID</sequence>
<dbReference type="SUPFAM" id="SSF46785">
    <property type="entry name" value="Winged helix' DNA-binding domain"/>
    <property type="match status" value="1"/>
</dbReference>
<dbReference type="PROSITE" id="PS51000">
    <property type="entry name" value="HTH_DEOR_2"/>
    <property type="match status" value="1"/>
</dbReference>
<dbReference type="Gene3D" id="1.10.10.10">
    <property type="entry name" value="Winged helix-like DNA-binding domain superfamily/Winged helix DNA-binding domain"/>
    <property type="match status" value="1"/>
</dbReference>
<keyword evidence="2 5" id="KW-0238">DNA-binding</keyword>
<dbReference type="GO" id="GO:0003677">
    <property type="term" value="F:DNA binding"/>
    <property type="evidence" value="ECO:0007669"/>
    <property type="project" value="UniProtKB-KW"/>
</dbReference>
<feature type="domain" description="HTH deoR-type" evidence="4">
    <location>
        <begin position="19"/>
        <end position="74"/>
    </location>
</feature>
<evidence type="ECO:0000256" key="3">
    <source>
        <dbReference type="ARBA" id="ARBA00023163"/>
    </source>
</evidence>
<comment type="caution">
    <text evidence="5">The sequence shown here is derived from an EMBL/GenBank/DDBJ whole genome shotgun (WGS) entry which is preliminary data.</text>
</comment>
<gene>
    <name evidence="5" type="ORF">RC083_21090</name>
</gene>
<evidence type="ECO:0000313" key="5">
    <source>
        <dbReference type="EMBL" id="MDQ9094062.1"/>
    </source>
</evidence>
<evidence type="ECO:0000313" key="6">
    <source>
        <dbReference type="Proteomes" id="UP001226574"/>
    </source>
</evidence>
<dbReference type="SUPFAM" id="SSF100950">
    <property type="entry name" value="NagB/RpiA/CoA transferase-like"/>
    <property type="match status" value="1"/>
</dbReference>
<evidence type="ECO:0000256" key="1">
    <source>
        <dbReference type="ARBA" id="ARBA00023015"/>
    </source>
</evidence>
<proteinExistence type="predicted"/>
<dbReference type="Pfam" id="PF08220">
    <property type="entry name" value="HTH_DeoR"/>
    <property type="match status" value="1"/>
</dbReference>
<name>A0ABU1BKD5_PSEHA</name>
<protein>
    <submittedName>
        <fullName evidence="5">DeoR/GlpR family DNA-binding transcription regulator</fullName>
    </submittedName>
</protein>
<dbReference type="PANTHER" id="PTHR30363:SF55">
    <property type="entry name" value="HTH-TYPE TRANSCRIPTIONAL REGULATOR ULAR"/>
    <property type="match status" value="1"/>
</dbReference>
<dbReference type="InterPro" id="IPR036388">
    <property type="entry name" value="WH-like_DNA-bd_sf"/>
</dbReference>
<dbReference type="PROSITE" id="PS00894">
    <property type="entry name" value="HTH_DEOR_1"/>
    <property type="match status" value="1"/>
</dbReference>